<dbReference type="EMBL" id="CZAP01000021">
    <property type="protein sequence ID" value="CUQ07091.1"/>
    <property type="molecule type" value="Genomic_DNA"/>
</dbReference>
<evidence type="ECO:0000313" key="2">
    <source>
        <dbReference type="Proteomes" id="UP000095576"/>
    </source>
</evidence>
<sequence length="74" mass="8832">MIKCPHCNKSKNREYNYIRIQTFIVCMISPPFLIDMQTFPPETLYKKNSLSKYNPDFFYLCIIEHHNPYPNGGK</sequence>
<protein>
    <submittedName>
        <fullName evidence="1">Uncharacterized protein</fullName>
    </submittedName>
</protein>
<organism evidence="1 2">
    <name type="scientific">Bacteroides thetaiotaomicron</name>
    <dbReference type="NCBI Taxonomy" id="818"/>
    <lineage>
        <taxon>Bacteria</taxon>
        <taxon>Pseudomonadati</taxon>
        <taxon>Bacteroidota</taxon>
        <taxon>Bacteroidia</taxon>
        <taxon>Bacteroidales</taxon>
        <taxon>Bacteroidaceae</taxon>
        <taxon>Bacteroides</taxon>
    </lineage>
</organism>
<reference evidence="1 2" key="1">
    <citation type="submission" date="2015-09" db="EMBL/GenBank/DDBJ databases">
        <authorList>
            <consortium name="Pathogen Informatics"/>
        </authorList>
    </citation>
    <scope>NUCLEOTIDE SEQUENCE [LARGE SCALE GENOMIC DNA]</scope>
    <source>
        <strain evidence="1 2">2789STDY5834899</strain>
    </source>
</reference>
<gene>
    <name evidence="1" type="ORF">ERS852511_04213</name>
</gene>
<accession>A0A174TF33</accession>
<name>A0A174TF33_BACT4</name>
<dbReference type="Proteomes" id="UP000095576">
    <property type="component" value="Unassembled WGS sequence"/>
</dbReference>
<dbReference type="AlphaFoldDB" id="A0A174TF33"/>
<evidence type="ECO:0000313" key="1">
    <source>
        <dbReference type="EMBL" id="CUQ07091.1"/>
    </source>
</evidence>
<proteinExistence type="predicted"/>